<dbReference type="GO" id="GO:0006094">
    <property type="term" value="P:gluconeogenesis"/>
    <property type="evidence" value="ECO:0007669"/>
    <property type="project" value="UniProtKB-UniPathway"/>
</dbReference>
<evidence type="ECO:0000313" key="4">
    <source>
        <dbReference type="EMBL" id="OGD69934.1"/>
    </source>
</evidence>
<gene>
    <name evidence="4" type="ORF">A3I18_01760</name>
</gene>
<dbReference type="UniPathway" id="UPA00138"/>
<comment type="similarity">
    <text evidence="1 3">Belongs to the triosephosphate isomerase family.</text>
</comment>
<dbReference type="GO" id="GO:0019563">
    <property type="term" value="P:glycerol catabolic process"/>
    <property type="evidence" value="ECO:0007669"/>
    <property type="project" value="TreeGrafter"/>
</dbReference>
<feature type="non-terminal residue" evidence="4">
    <location>
        <position position="199"/>
    </location>
</feature>
<keyword evidence="3" id="KW-0324">Glycolysis</keyword>
<dbReference type="GO" id="GO:0046166">
    <property type="term" value="P:glyceraldehyde-3-phosphate biosynthetic process"/>
    <property type="evidence" value="ECO:0007669"/>
    <property type="project" value="TreeGrafter"/>
</dbReference>
<comment type="caution">
    <text evidence="4">The sequence shown here is derived from an EMBL/GenBank/DDBJ whole genome shotgun (WGS) entry which is preliminary data.</text>
</comment>
<dbReference type="Pfam" id="PF00121">
    <property type="entry name" value="TIM"/>
    <property type="match status" value="1"/>
</dbReference>
<dbReference type="UniPathway" id="UPA00109">
    <property type="reaction ID" value="UER00189"/>
</dbReference>
<sequence>MPKLKKIIVANWKMNPANFDEAKKIFSGVKKVATKLLNVQTVVCPPFIYLDDFVPLCKGTKIAIGAQDAFSKNKGSFTGMISPEMLKVNGVKYVILGHSERRALGESDEFINNKIRMSLKTGLNVIFCVGEKERSDEGWHFAYVKDQILNGLEKIGKSDLENILIAYEPVWAISTNGDAQVMSSADVHEMKIFIKKVLV</sequence>
<keyword evidence="3" id="KW-0963">Cytoplasm</keyword>
<comment type="pathway">
    <text evidence="3">Carbohydrate biosynthesis; gluconeogenesis.</text>
</comment>
<dbReference type="AlphaFoldDB" id="A0A1F5ERY7"/>
<protein>
    <recommendedName>
        <fullName evidence="3">Triosephosphate isomerase</fullName>
        <ecNumber evidence="3">5.3.1.1</ecNumber>
    </recommendedName>
</protein>
<keyword evidence="2 3" id="KW-0413">Isomerase</keyword>
<dbReference type="GO" id="GO:0005829">
    <property type="term" value="C:cytosol"/>
    <property type="evidence" value="ECO:0007669"/>
    <property type="project" value="TreeGrafter"/>
</dbReference>
<dbReference type="SUPFAM" id="SSF51351">
    <property type="entry name" value="Triosephosphate isomerase (TIM)"/>
    <property type="match status" value="1"/>
</dbReference>
<organism evidence="4 5">
    <name type="scientific">Candidatus Campbellbacteria bacterium RIFCSPLOWO2_02_FULL_35_11</name>
    <dbReference type="NCBI Taxonomy" id="1797581"/>
    <lineage>
        <taxon>Bacteria</taxon>
        <taxon>Candidatus Campbelliibacteriota</taxon>
    </lineage>
</organism>
<comment type="subunit">
    <text evidence="3">Homodimer.</text>
</comment>
<comment type="pathway">
    <text evidence="3">Carbohydrate degradation; glycolysis; D-glyceraldehyde 3-phosphate from glycerone phosphate: step 1/1.</text>
</comment>
<dbReference type="InterPro" id="IPR035990">
    <property type="entry name" value="TIM_sf"/>
</dbReference>
<comment type="catalytic activity">
    <reaction evidence="3">
        <text>D-glyceraldehyde 3-phosphate = dihydroxyacetone phosphate</text>
        <dbReference type="Rhea" id="RHEA:18585"/>
        <dbReference type="ChEBI" id="CHEBI:57642"/>
        <dbReference type="ChEBI" id="CHEBI:59776"/>
        <dbReference type="EC" id="5.3.1.1"/>
    </reaction>
</comment>
<keyword evidence="3" id="KW-0312">Gluconeogenesis</keyword>
<dbReference type="PANTHER" id="PTHR21139">
    <property type="entry name" value="TRIOSEPHOSPHATE ISOMERASE"/>
    <property type="match status" value="1"/>
</dbReference>
<dbReference type="InterPro" id="IPR000652">
    <property type="entry name" value="Triosephosphate_isomerase"/>
</dbReference>
<dbReference type="GO" id="GO:0004807">
    <property type="term" value="F:triose-phosphate isomerase activity"/>
    <property type="evidence" value="ECO:0007669"/>
    <property type="project" value="UniProtKB-EC"/>
</dbReference>
<dbReference type="EC" id="5.3.1.1" evidence="3"/>
<proteinExistence type="inferred from homology"/>
<comment type="subcellular location">
    <subcellularLocation>
        <location evidence="3">Cytoplasm</location>
    </subcellularLocation>
</comment>
<evidence type="ECO:0000313" key="5">
    <source>
        <dbReference type="Proteomes" id="UP000186545"/>
    </source>
</evidence>
<dbReference type="CDD" id="cd00311">
    <property type="entry name" value="TIM"/>
    <property type="match status" value="1"/>
</dbReference>
<dbReference type="InterPro" id="IPR013785">
    <property type="entry name" value="Aldolase_TIM"/>
</dbReference>
<reference evidence="4 5" key="1">
    <citation type="journal article" date="2016" name="Nat. Commun.">
        <title>Thousands of microbial genomes shed light on interconnected biogeochemical processes in an aquifer system.</title>
        <authorList>
            <person name="Anantharaman K."/>
            <person name="Brown C.T."/>
            <person name="Hug L.A."/>
            <person name="Sharon I."/>
            <person name="Castelle C.J."/>
            <person name="Probst A.J."/>
            <person name="Thomas B.C."/>
            <person name="Singh A."/>
            <person name="Wilkins M.J."/>
            <person name="Karaoz U."/>
            <person name="Brodie E.L."/>
            <person name="Williams K.H."/>
            <person name="Hubbard S.S."/>
            <person name="Banfield J.F."/>
        </authorList>
    </citation>
    <scope>NUCLEOTIDE SEQUENCE [LARGE SCALE GENOMIC DNA]</scope>
</reference>
<evidence type="ECO:0000256" key="1">
    <source>
        <dbReference type="ARBA" id="ARBA00007422"/>
    </source>
</evidence>
<dbReference type="PROSITE" id="PS51440">
    <property type="entry name" value="TIM_2"/>
    <property type="match status" value="1"/>
</dbReference>
<evidence type="ECO:0000256" key="2">
    <source>
        <dbReference type="ARBA" id="ARBA00023235"/>
    </source>
</evidence>
<name>A0A1F5ERY7_9BACT</name>
<dbReference type="Gene3D" id="3.20.20.70">
    <property type="entry name" value="Aldolase class I"/>
    <property type="match status" value="1"/>
</dbReference>
<dbReference type="Proteomes" id="UP000186545">
    <property type="component" value="Unassembled WGS sequence"/>
</dbReference>
<dbReference type="GO" id="GO:0006096">
    <property type="term" value="P:glycolytic process"/>
    <property type="evidence" value="ECO:0007669"/>
    <property type="project" value="UniProtKB-UniPathway"/>
</dbReference>
<evidence type="ECO:0000256" key="3">
    <source>
        <dbReference type="RuleBase" id="RU363013"/>
    </source>
</evidence>
<accession>A0A1F5ERY7</accession>
<dbReference type="PANTHER" id="PTHR21139:SF42">
    <property type="entry name" value="TRIOSEPHOSPHATE ISOMERASE"/>
    <property type="match status" value="1"/>
</dbReference>
<dbReference type="EMBL" id="MFAD01000029">
    <property type="protein sequence ID" value="OGD69934.1"/>
    <property type="molecule type" value="Genomic_DNA"/>
</dbReference>